<name>A0A1N6R8Q9_9GAMM</name>
<evidence type="ECO:0000256" key="3">
    <source>
        <dbReference type="ARBA" id="ARBA00023237"/>
    </source>
</evidence>
<proteinExistence type="predicted"/>
<dbReference type="PRINTS" id="PR01021">
    <property type="entry name" value="OMPADOMAIN"/>
</dbReference>
<evidence type="ECO:0000313" key="8">
    <source>
        <dbReference type="EMBL" id="SIQ25197.1"/>
    </source>
</evidence>
<dbReference type="Pfam" id="PF01345">
    <property type="entry name" value="DUF11"/>
    <property type="match status" value="1"/>
</dbReference>
<feature type="compositionally biased region" description="Low complexity" evidence="5">
    <location>
        <begin position="297"/>
        <end position="309"/>
    </location>
</feature>
<dbReference type="PROSITE" id="PS51123">
    <property type="entry name" value="OMPA_2"/>
    <property type="match status" value="1"/>
</dbReference>
<feature type="region of interest" description="Disordered" evidence="5">
    <location>
        <begin position="404"/>
        <end position="470"/>
    </location>
</feature>
<evidence type="ECO:0000256" key="1">
    <source>
        <dbReference type="ARBA" id="ARBA00004442"/>
    </source>
</evidence>
<feature type="compositionally biased region" description="Polar residues" evidence="5">
    <location>
        <begin position="446"/>
        <end position="463"/>
    </location>
</feature>
<dbReference type="NCBIfam" id="TIGR01451">
    <property type="entry name" value="B_ant_repeat"/>
    <property type="match status" value="4"/>
</dbReference>
<evidence type="ECO:0000256" key="5">
    <source>
        <dbReference type="SAM" id="MobiDB-lite"/>
    </source>
</evidence>
<sequence>MVCMLALGAAPALYAQNAVNTASVTPPAGVTNSGASCTSPRTFTPATGACSSADSDAILRPTLTQTKSGVVNMNVVAPNGVANVGDRIDYTITVANSGNGTATGISVSDPKIATLSCTIDAVSVTLPTDIAASKSLICTGSYTLTQADINAGSVANTATVTGSNVCKTTDPVCAAPTTTPLTQAPSVALVKTAAAPTTGLGTSTSATDAGDTITYSFVVTNTGNVTLTNVRITSDPNLPSLSCTAVTLAPGASATLTCTGNVYTITQADMNAGQASNTAVASGTPPTGADVTDTSGTATNNNTPTTTPLTQAPSVALVKTAAAPTTGLGTSTSATDAGDTITYSFVVTNTGNVTLTNVRITSDPNLPSLSCTAVTLAPGASATLTCTGNVYTITQADMNAGQASNTAVASGTPPTGADVTDTSGTATNNNTPTTTPLVNPPVANNDSATNGTPGTATTLNVVGNDTDPNNNLDPTTVVMVNPPAGSTLSADGKTLTVPGEGTWSVNPTTGAITFTPVSTFFGDPTPISYTVADTTGLVSNVATVTVDYPQDAPVANNDSATNGTPGTATTLNVVGNDTDPNNNLDPTTVVMVNPPAGSTLSADGKTLTVPGEGTWSVNPTTGAITFTPVSTFFGDPTPISYTVADTTGLVSNVATVTVDYPQDAPVANNDSAVTPQNAPVTTNVLANDSSTGAPLDPTSVTVTTASPNGTTTVNADGTITFTPTPGFSGTTTYTYQVCDTSTPTPVCDTAVVTVTVGANTLTVTDDAASTPQNTPVTTNVLANDSSTGAPLDPTSVTVTTASPNGTTTVNADGTITFTPTPGFSGTTTYTYQVCDTSTPTPVCDTAVVTVTVANAVLAATPDTMGPINGAVGNPNAGNVLTNDTINGQPMTVDTVNLSVTDPADPLTPGAPVPSIDVTTGNVVVPPGTPAGTYPITYQVCDKANPTHCATATATVIVGASVVDAVNDTASIPSTGGVAVPNVLVNDTLNGQPVTLEDVTLTQVSTTNPNVTLDPTTGAVNVAPGTPAGSYTLTYQICEVLNPTNCDTATVTVTVTMAPAVANPDQGSVTVVDGGVAVPNILVNDTLGGQTVTLGQVVITVTSPSSDDGVVLDPATGTVTVAPGTPEGSYQIGYQFCERANPTNCAFSRVVITVTGEVSSMRVTKTATPRDVKVGDLVRYTLVIENMGQNRVADATVIDTPPAGFSYVDGSLTVADADGAGRLVGKNPLSVDNIDIAIGGRATVVYIMRVGAGVRPGAHVNQAKMVDNGVDSSNVASAEVHVVGDPLMDDSLIIGTVFGDRDGDGWQDSAAASSLKVQGGFAPSAYVANSTTVDRGNGPQPEADASSPLLHGIALGDISARQSVADPKANHAIVIRQTLSSLDFTNDFVLTNAQGYTVRMNAAGETTVEKSGEAAKGLNAVQLEVERKVAQVAGGYQVDYIVRNAGIDERGIPGVRIASVEGLLIETDQFGRYHVAGIDGGPTERGRNFILKVDPATLPPGSVFTTDNPQVRRITPGLPVRFDFGIKLPEDEAIGGSREDVEMNLGEVLFEPGSAEVRDRYAPAIEEMARAADRNQGMEVIIAAQGDTELLAFDRAVAVRRALLDKVRPETQANLKVSLRTNPQDPSSTVVGLLDWPMLGTVLFDTNRAEIKPQFQPLIKKIAEYLMEIESKQVSLVGHADPRASDEYNMALGLRRTQAVYEAITSQMPAQVRDKVRVDYVQGKEGQP</sequence>
<feature type="compositionally biased region" description="Polar residues" evidence="5">
    <location>
        <begin position="404"/>
        <end position="413"/>
    </location>
</feature>
<dbReference type="InterPro" id="IPR036737">
    <property type="entry name" value="OmpA-like_sf"/>
</dbReference>
<dbReference type="GO" id="GO:0009279">
    <property type="term" value="C:cell outer membrane"/>
    <property type="evidence" value="ECO:0007669"/>
    <property type="project" value="UniProtKB-SubCell"/>
</dbReference>
<dbReference type="Gene3D" id="2.60.40.10">
    <property type="entry name" value="Immunoglobulins"/>
    <property type="match status" value="2"/>
</dbReference>
<evidence type="ECO:0000256" key="6">
    <source>
        <dbReference type="SAM" id="SignalP"/>
    </source>
</evidence>
<evidence type="ECO:0000256" key="4">
    <source>
        <dbReference type="PROSITE-ProRule" id="PRU00473"/>
    </source>
</evidence>
<dbReference type="InterPro" id="IPR006664">
    <property type="entry name" value="OMP_bac"/>
</dbReference>
<dbReference type="PANTHER" id="PTHR30329">
    <property type="entry name" value="STATOR ELEMENT OF FLAGELLAR MOTOR COMPLEX"/>
    <property type="match status" value="1"/>
</dbReference>
<dbReference type="InterPro" id="IPR013783">
    <property type="entry name" value="Ig-like_fold"/>
</dbReference>
<feature type="domain" description="OmpA-like" evidence="7">
    <location>
        <begin position="1630"/>
        <end position="1727"/>
    </location>
</feature>
<dbReference type="InterPro" id="IPR001434">
    <property type="entry name" value="OmcB-like_DUF11"/>
</dbReference>
<protein>
    <submittedName>
        <fullName evidence="8">Conserved repeat domain-containing protein</fullName>
    </submittedName>
</protein>
<dbReference type="InterPro" id="IPR047589">
    <property type="entry name" value="DUF11_rpt"/>
</dbReference>
<feature type="compositionally biased region" description="Low complexity" evidence="5">
    <location>
        <begin position="425"/>
        <end position="445"/>
    </location>
</feature>
<dbReference type="EMBL" id="FTLW01000002">
    <property type="protein sequence ID" value="SIQ25197.1"/>
    <property type="molecule type" value="Genomic_DNA"/>
</dbReference>
<reference evidence="9" key="1">
    <citation type="submission" date="2017-01" db="EMBL/GenBank/DDBJ databases">
        <authorList>
            <person name="Varghese N."/>
            <person name="Submissions S."/>
        </authorList>
    </citation>
    <scope>NUCLEOTIDE SEQUENCE [LARGE SCALE GENOMIC DNA]</scope>
    <source>
        <strain evidence="9">UM1</strain>
    </source>
</reference>
<dbReference type="SUPFAM" id="SSF103088">
    <property type="entry name" value="OmpA-like"/>
    <property type="match status" value="1"/>
</dbReference>
<keyword evidence="9" id="KW-1185">Reference proteome</keyword>
<dbReference type="Pfam" id="PF19076">
    <property type="entry name" value="CshA_repeat"/>
    <property type="match status" value="2"/>
</dbReference>
<feature type="region of interest" description="Disordered" evidence="5">
    <location>
        <begin position="276"/>
        <end position="309"/>
    </location>
</feature>
<dbReference type="InterPro" id="IPR006665">
    <property type="entry name" value="OmpA-like"/>
</dbReference>
<dbReference type="Gene3D" id="2.60.40.3440">
    <property type="match status" value="2"/>
</dbReference>
<dbReference type="Gene3D" id="3.30.1330.60">
    <property type="entry name" value="OmpA-like domain"/>
    <property type="match status" value="1"/>
</dbReference>
<evidence type="ECO:0000313" key="9">
    <source>
        <dbReference type="Proteomes" id="UP000241788"/>
    </source>
</evidence>
<dbReference type="Pfam" id="PF24346">
    <property type="entry name" value="DUF7507"/>
    <property type="match status" value="3"/>
</dbReference>
<dbReference type="Pfam" id="PF17963">
    <property type="entry name" value="Big_9"/>
    <property type="match status" value="2"/>
</dbReference>
<keyword evidence="6" id="KW-0732">Signal</keyword>
<dbReference type="CDD" id="cd07185">
    <property type="entry name" value="OmpA_C-like"/>
    <property type="match status" value="1"/>
</dbReference>
<gene>
    <name evidence="8" type="ORF">SAMN05421546_0924</name>
</gene>
<keyword evidence="3" id="KW-0998">Cell outer membrane</keyword>
<evidence type="ECO:0000259" key="7">
    <source>
        <dbReference type="PROSITE" id="PS51123"/>
    </source>
</evidence>
<organism evidence="8 9">
    <name type="scientific">Solilutibacter tolerans</name>
    <dbReference type="NCBI Taxonomy" id="1604334"/>
    <lineage>
        <taxon>Bacteria</taxon>
        <taxon>Pseudomonadati</taxon>
        <taxon>Pseudomonadota</taxon>
        <taxon>Gammaproteobacteria</taxon>
        <taxon>Lysobacterales</taxon>
        <taxon>Lysobacteraceae</taxon>
        <taxon>Solilutibacter</taxon>
    </lineage>
</organism>
<accession>A0A1N6R8Q9</accession>
<dbReference type="PANTHER" id="PTHR30329:SF21">
    <property type="entry name" value="LIPOPROTEIN YIAD-RELATED"/>
    <property type="match status" value="1"/>
</dbReference>
<dbReference type="InterPro" id="IPR055354">
    <property type="entry name" value="DUF7507"/>
</dbReference>
<dbReference type="NCBIfam" id="TIGR04225">
    <property type="entry name" value="CshA_fibril_rpt"/>
    <property type="match status" value="2"/>
</dbReference>
<dbReference type="Proteomes" id="UP000241788">
    <property type="component" value="Unassembled WGS sequence"/>
</dbReference>
<keyword evidence="2 4" id="KW-0472">Membrane</keyword>
<feature type="compositionally biased region" description="Polar residues" evidence="5">
    <location>
        <begin position="276"/>
        <end position="285"/>
    </location>
</feature>
<dbReference type="Pfam" id="PF00691">
    <property type="entry name" value="OmpA"/>
    <property type="match status" value="1"/>
</dbReference>
<feature type="chain" id="PRO_5012094110" evidence="6">
    <location>
        <begin position="16"/>
        <end position="1727"/>
    </location>
</feature>
<dbReference type="InterPro" id="IPR026395">
    <property type="entry name" value="CshA_fibril"/>
</dbReference>
<feature type="signal peptide" evidence="6">
    <location>
        <begin position="1"/>
        <end position="15"/>
    </location>
</feature>
<dbReference type="InterPro" id="IPR050330">
    <property type="entry name" value="Bact_OuterMem_StrucFunc"/>
</dbReference>
<comment type="subcellular location">
    <subcellularLocation>
        <location evidence="1">Cell outer membrane</location>
    </subcellularLocation>
</comment>
<evidence type="ECO:0000256" key="2">
    <source>
        <dbReference type="ARBA" id="ARBA00023136"/>
    </source>
</evidence>
<dbReference type="STRING" id="1604334.SAMN05421546_0924"/>